<keyword evidence="2" id="KW-1185">Reference proteome</keyword>
<sequence>MPAGGEHRPRKRFESSAPRSVRWWHWSYGDHYWALTTGARYACHTMPQSPAP</sequence>
<gene>
    <name evidence="1" type="ORF">FHU36_008678</name>
</gene>
<name>A0A7X0F167_9ACTN</name>
<organism evidence="1 2">
    <name type="scientific">Nonomuraea muscovyensis</name>
    <dbReference type="NCBI Taxonomy" id="1124761"/>
    <lineage>
        <taxon>Bacteria</taxon>
        <taxon>Bacillati</taxon>
        <taxon>Actinomycetota</taxon>
        <taxon>Actinomycetes</taxon>
        <taxon>Streptosporangiales</taxon>
        <taxon>Streptosporangiaceae</taxon>
        <taxon>Nonomuraea</taxon>
    </lineage>
</organism>
<proteinExistence type="predicted"/>
<dbReference type="EMBL" id="JACHJB010000005">
    <property type="protein sequence ID" value="MBB6352082.1"/>
    <property type="molecule type" value="Genomic_DNA"/>
</dbReference>
<reference evidence="1 2" key="1">
    <citation type="submission" date="2020-08" db="EMBL/GenBank/DDBJ databases">
        <title>Sequencing the genomes of 1000 actinobacteria strains.</title>
        <authorList>
            <person name="Klenk H.-P."/>
        </authorList>
    </citation>
    <scope>NUCLEOTIDE SEQUENCE [LARGE SCALE GENOMIC DNA]</scope>
    <source>
        <strain evidence="1 2">DSM 45913</strain>
    </source>
</reference>
<comment type="caution">
    <text evidence="1">The sequence shown here is derived from an EMBL/GenBank/DDBJ whole genome shotgun (WGS) entry which is preliminary data.</text>
</comment>
<protein>
    <submittedName>
        <fullName evidence="1">Uncharacterized protein</fullName>
    </submittedName>
</protein>
<dbReference type="AlphaFoldDB" id="A0A7X0F167"/>
<accession>A0A7X0F167</accession>
<dbReference type="Proteomes" id="UP000583800">
    <property type="component" value="Unassembled WGS sequence"/>
</dbReference>
<evidence type="ECO:0000313" key="1">
    <source>
        <dbReference type="EMBL" id="MBB6352082.1"/>
    </source>
</evidence>
<evidence type="ECO:0000313" key="2">
    <source>
        <dbReference type="Proteomes" id="UP000583800"/>
    </source>
</evidence>